<proteinExistence type="predicted"/>
<gene>
    <name evidence="2" type="ORF">M440DRAFT_1398218</name>
</gene>
<feature type="transmembrane region" description="Helical" evidence="1">
    <location>
        <begin position="80"/>
        <end position="98"/>
    </location>
</feature>
<dbReference type="EMBL" id="KZ679128">
    <property type="protein sequence ID" value="PTB78947.1"/>
    <property type="molecule type" value="Genomic_DNA"/>
</dbReference>
<organism evidence="2 3">
    <name type="scientific">Trichoderma longibrachiatum ATCC 18648</name>
    <dbReference type="NCBI Taxonomy" id="983965"/>
    <lineage>
        <taxon>Eukaryota</taxon>
        <taxon>Fungi</taxon>
        <taxon>Dikarya</taxon>
        <taxon>Ascomycota</taxon>
        <taxon>Pezizomycotina</taxon>
        <taxon>Sordariomycetes</taxon>
        <taxon>Hypocreomycetidae</taxon>
        <taxon>Hypocreales</taxon>
        <taxon>Hypocreaceae</taxon>
        <taxon>Trichoderma</taxon>
    </lineage>
</organism>
<dbReference type="AlphaFoldDB" id="A0A2T4CBK0"/>
<evidence type="ECO:0000313" key="2">
    <source>
        <dbReference type="EMBL" id="PTB78947.1"/>
    </source>
</evidence>
<dbReference type="Proteomes" id="UP000240760">
    <property type="component" value="Unassembled WGS sequence"/>
</dbReference>
<name>A0A2T4CBK0_TRILO</name>
<keyword evidence="1" id="KW-0812">Transmembrane</keyword>
<sequence length="154" mass="16466">MYNACREPSPMLQVTITTAKSQARRKRSQAAFSDSLLSLGCATAGDTANGQHAKLQMRCLLLVANSGLVASAPIPFCWRISFPALVFMSSHIGAVAVVKRRGIGKVRADGDSSRLAWRAGLLLFAFAFGLLCMLPSFGLWLVSFPTSVSSRNGS</sequence>
<reference evidence="2 3" key="1">
    <citation type="submission" date="2016-07" db="EMBL/GenBank/DDBJ databases">
        <title>Multiple horizontal gene transfer events from other fungi enriched the ability of initially mycotrophic Trichoderma (Ascomycota) to feed on dead plant biomass.</title>
        <authorList>
            <consortium name="DOE Joint Genome Institute"/>
            <person name="Aerts A."/>
            <person name="Atanasova L."/>
            <person name="Chenthamara K."/>
            <person name="Zhang J."/>
            <person name="Grujic M."/>
            <person name="Henrissat B."/>
            <person name="Kuo A."/>
            <person name="Salamov A."/>
            <person name="Lipzen A."/>
            <person name="Labutti K."/>
            <person name="Barry K."/>
            <person name="Miao Y."/>
            <person name="Rahimi M.J."/>
            <person name="Shen Q."/>
            <person name="Grigoriev I.V."/>
            <person name="Kubicek C.P."/>
            <person name="Druzhinina I.S."/>
        </authorList>
    </citation>
    <scope>NUCLEOTIDE SEQUENCE [LARGE SCALE GENOMIC DNA]</scope>
    <source>
        <strain evidence="2 3">ATCC 18648</strain>
    </source>
</reference>
<keyword evidence="1" id="KW-0472">Membrane</keyword>
<keyword evidence="3" id="KW-1185">Reference proteome</keyword>
<accession>A0A2T4CBK0</accession>
<keyword evidence="1" id="KW-1133">Transmembrane helix</keyword>
<evidence type="ECO:0000313" key="3">
    <source>
        <dbReference type="Proteomes" id="UP000240760"/>
    </source>
</evidence>
<feature type="transmembrane region" description="Helical" evidence="1">
    <location>
        <begin position="119"/>
        <end position="142"/>
    </location>
</feature>
<protein>
    <submittedName>
        <fullName evidence="2">Uncharacterized protein</fullName>
    </submittedName>
</protein>
<evidence type="ECO:0000256" key="1">
    <source>
        <dbReference type="SAM" id="Phobius"/>
    </source>
</evidence>